<feature type="compositionally biased region" description="Pro residues" evidence="1">
    <location>
        <begin position="91"/>
        <end position="109"/>
    </location>
</feature>
<dbReference type="Gene3D" id="1.25.10.10">
    <property type="entry name" value="Leucine-rich Repeat Variant"/>
    <property type="match status" value="2"/>
</dbReference>
<evidence type="ECO:0000256" key="1">
    <source>
        <dbReference type="SAM" id="MobiDB-lite"/>
    </source>
</evidence>
<dbReference type="GO" id="GO:0008017">
    <property type="term" value="F:microtubule binding"/>
    <property type="evidence" value="ECO:0007669"/>
    <property type="project" value="TreeGrafter"/>
</dbReference>
<dbReference type="SMART" id="SM01349">
    <property type="entry name" value="TOG"/>
    <property type="match status" value="1"/>
</dbReference>
<evidence type="ECO:0000259" key="2">
    <source>
        <dbReference type="SMART" id="SM01349"/>
    </source>
</evidence>
<organism evidence="3 4">
    <name type="scientific">Aldrovandia affinis</name>
    <dbReference type="NCBI Taxonomy" id="143900"/>
    <lineage>
        <taxon>Eukaryota</taxon>
        <taxon>Metazoa</taxon>
        <taxon>Chordata</taxon>
        <taxon>Craniata</taxon>
        <taxon>Vertebrata</taxon>
        <taxon>Euteleostomi</taxon>
        <taxon>Actinopterygii</taxon>
        <taxon>Neopterygii</taxon>
        <taxon>Teleostei</taxon>
        <taxon>Notacanthiformes</taxon>
        <taxon>Halosauridae</taxon>
        <taxon>Aldrovandia</taxon>
    </lineage>
</organism>
<dbReference type="InterPro" id="IPR034085">
    <property type="entry name" value="TOG"/>
</dbReference>
<protein>
    <recommendedName>
        <fullName evidence="2">TOG domain-containing protein</fullName>
    </recommendedName>
</protein>
<feature type="region of interest" description="Disordered" evidence="1">
    <location>
        <begin position="91"/>
        <end position="125"/>
    </location>
</feature>
<keyword evidence="4" id="KW-1185">Reference proteome</keyword>
<evidence type="ECO:0000313" key="4">
    <source>
        <dbReference type="Proteomes" id="UP001221898"/>
    </source>
</evidence>
<reference evidence="3" key="1">
    <citation type="journal article" date="2023" name="Science">
        <title>Genome structures resolve the early diversification of teleost fishes.</title>
        <authorList>
            <person name="Parey E."/>
            <person name="Louis A."/>
            <person name="Montfort J."/>
            <person name="Bouchez O."/>
            <person name="Roques C."/>
            <person name="Iampietro C."/>
            <person name="Lluch J."/>
            <person name="Castinel A."/>
            <person name="Donnadieu C."/>
            <person name="Desvignes T."/>
            <person name="Floi Bucao C."/>
            <person name="Jouanno E."/>
            <person name="Wen M."/>
            <person name="Mejri S."/>
            <person name="Dirks R."/>
            <person name="Jansen H."/>
            <person name="Henkel C."/>
            <person name="Chen W.J."/>
            <person name="Zahm M."/>
            <person name="Cabau C."/>
            <person name="Klopp C."/>
            <person name="Thompson A.W."/>
            <person name="Robinson-Rechavi M."/>
            <person name="Braasch I."/>
            <person name="Lecointre G."/>
            <person name="Bobe J."/>
            <person name="Postlethwait J.H."/>
            <person name="Berthelot C."/>
            <person name="Roest Crollius H."/>
            <person name="Guiguen Y."/>
        </authorList>
    </citation>
    <scope>NUCLEOTIDE SEQUENCE</scope>
    <source>
        <strain evidence="3">NC1722</strain>
    </source>
</reference>
<dbReference type="InterPro" id="IPR024395">
    <property type="entry name" value="CLASP_N_dom"/>
</dbReference>
<name>A0AAD7SEW6_9TELE</name>
<accession>A0AAD7SEW6</accession>
<comment type="caution">
    <text evidence="3">The sequence shown here is derived from an EMBL/GenBank/DDBJ whole genome shotgun (WGS) entry which is preliminary data.</text>
</comment>
<dbReference type="GO" id="GO:0005929">
    <property type="term" value="C:cilium"/>
    <property type="evidence" value="ECO:0007669"/>
    <property type="project" value="TreeGrafter"/>
</dbReference>
<dbReference type="Proteomes" id="UP001221898">
    <property type="component" value="Unassembled WGS sequence"/>
</dbReference>
<dbReference type="PANTHER" id="PTHR21567">
    <property type="entry name" value="CLASP"/>
    <property type="match status" value="1"/>
</dbReference>
<dbReference type="GO" id="GO:0005881">
    <property type="term" value="C:cytoplasmic microtubule"/>
    <property type="evidence" value="ECO:0007669"/>
    <property type="project" value="TreeGrafter"/>
</dbReference>
<dbReference type="PANTHER" id="PTHR21567:SF87">
    <property type="entry name" value="CRESCERIN-LIKE PROTEIN CHE-12"/>
    <property type="match status" value="1"/>
</dbReference>
<dbReference type="InterPro" id="IPR011989">
    <property type="entry name" value="ARM-like"/>
</dbReference>
<evidence type="ECO:0000313" key="3">
    <source>
        <dbReference type="EMBL" id="KAJ8401017.1"/>
    </source>
</evidence>
<dbReference type="GO" id="GO:0000226">
    <property type="term" value="P:microtubule cytoskeleton organization"/>
    <property type="evidence" value="ECO:0007669"/>
    <property type="project" value="TreeGrafter"/>
</dbReference>
<feature type="domain" description="TOG" evidence="2">
    <location>
        <begin position="148"/>
        <end position="394"/>
    </location>
</feature>
<dbReference type="EMBL" id="JAINUG010000073">
    <property type="protein sequence ID" value="KAJ8401017.1"/>
    <property type="molecule type" value="Genomic_DNA"/>
</dbReference>
<dbReference type="SUPFAM" id="SSF48371">
    <property type="entry name" value="ARM repeat"/>
    <property type="match status" value="1"/>
</dbReference>
<feature type="non-terminal residue" evidence="3">
    <location>
        <position position="1"/>
    </location>
</feature>
<dbReference type="InterPro" id="IPR016024">
    <property type="entry name" value="ARM-type_fold"/>
</dbReference>
<proteinExistence type="predicted"/>
<dbReference type="Pfam" id="PF12348">
    <property type="entry name" value="CLASP_N"/>
    <property type="match status" value="1"/>
</dbReference>
<sequence>PHPFPLPLPFPHPFPLPFPHPFPLPFPLPFPHPFPLPFPFPFPLIPTPKPIPIPTPFPTPTPIPTPFPTPIPTPFPTPKPIPTPTPKPTPISIPTPTPISIPTPTPKPTLTPTESDTMFSERMHPSPAEAHTPLLRRAVKQPAVFQRPDIQPPPVAWKKVQLPNNPKQALAESFALISSDDWEKTITGLNIIDSLVQNYPAFVVTRLHDICLVLIQEVLNLRSSVSRVAVATVGAMFSHLQKNMDPELEVMTTALLQKVGVTNEFTRQDVDSALDRMVQNCTPIHVAKALLSGGLRHVNGAVRKCAAQHLANLAERVGAAWLLSDTRDITETILPAIARLAQDPSQEARHFGRHMVIFLASHPDFSKMAKKYLSEKEIAELRRITQKAQQEVAKPQISCRTSKSQTTLPSCGVSQVHAKVKPTPTPAVTDSMSHERISPSCSTQKSQVHAKVKIYRMAEREDYIENMKAQMGSKDFHQRMEAINNIVADCVLRPDLVVACKFVVFDCIVERLQESNHKVNQHVLEALEKIIPQLKDNLAQVINILVPAIVDNHLNCKIHAIHNAADRVLNSLIHHLDNTLLLDVLLTKAQLVNGKAKGHLIFKLADIVTGLYMRKPQMVEQKVVPFLWKMLVSSNNRAPPPPCATLSTPRWASV</sequence>
<dbReference type="AlphaFoldDB" id="A0AAD7SEW6"/>
<gene>
    <name evidence="3" type="ORF">AAFF_G00389740</name>
</gene>